<protein>
    <submittedName>
        <fullName evidence="1">Efflux RND transporter periplasmic adaptor subunit</fullName>
    </submittedName>
</protein>
<organism evidence="1 2">
    <name type="scientific">Lutimaribacter degradans</name>
    <dbReference type="NCBI Taxonomy" id="2945989"/>
    <lineage>
        <taxon>Bacteria</taxon>
        <taxon>Pseudomonadati</taxon>
        <taxon>Pseudomonadota</taxon>
        <taxon>Alphaproteobacteria</taxon>
        <taxon>Rhodobacterales</taxon>
        <taxon>Roseobacteraceae</taxon>
        <taxon>Lutimaribacter</taxon>
    </lineage>
</organism>
<dbReference type="Proteomes" id="UP001203036">
    <property type="component" value="Unassembled WGS sequence"/>
</dbReference>
<dbReference type="EMBL" id="JAMQGO010000014">
    <property type="protein sequence ID" value="MCM2563663.1"/>
    <property type="molecule type" value="Genomic_DNA"/>
</dbReference>
<name>A0ACC5ZZ70_9RHOB</name>
<keyword evidence="2" id="KW-1185">Reference proteome</keyword>
<sequence length="350" mass="37842">MKQVFLLVLSLGLAMPAHAQQADVPRPAKLMTLAEDDSTVSRQFYGRVRARATVDLAFQVSGQITEFAVSEGERLARGGVIAQLDQRSYQRSLRQAEVNLDKAHRDLERLEQLSSDNVPEVQIKDAETNVNLAQIAVEQAKEQLEDATLAAPYDALVARREVANFSTVSAGQPVVRLHDMSEMRVDIDVPEVLFRRLGGAERKFEIHASFPGDETRYPLVIREYEAETAEVAQTFRVTLAFVDEVGDGILPGSATTVTVATAGARGSALTVPETALVFDPNSTPAVFVYAPEGDNSDIGTVSSVPVEIELREDGSLVLVDGPPPGTEIVATGASLLEDGQLVRRFTGIGE</sequence>
<comment type="caution">
    <text evidence="1">The sequence shown here is derived from an EMBL/GenBank/DDBJ whole genome shotgun (WGS) entry which is preliminary data.</text>
</comment>
<accession>A0ACC5ZZ70</accession>
<proteinExistence type="predicted"/>
<gene>
    <name evidence="1" type="ORF">M8744_16025</name>
</gene>
<reference evidence="1" key="1">
    <citation type="submission" date="2022-06" db="EMBL/GenBank/DDBJ databases">
        <title>Lutimaribacter sp. EGI FJ00013, a novel bacterium isolated from a salt lake sediment enrichment.</title>
        <authorList>
            <person name="Gao L."/>
            <person name="Fang B.-Z."/>
            <person name="Li W.-J."/>
        </authorList>
    </citation>
    <scope>NUCLEOTIDE SEQUENCE</scope>
    <source>
        <strain evidence="1">EGI FJ00013</strain>
    </source>
</reference>
<evidence type="ECO:0000313" key="1">
    <source>
        <dbReference type="EMBL" id="MCM2563663.1"/>
    </source>
</evidence>
<evidence type="ECO:0000313" key="2">
    <source>
        <dbReference type="Proteomes" id="UP001203036"/>
    </source>
</evidence>